<organism evidence="2 3">
    <name type="scientific">Arthrobotrys conoides</name>
    <dbReference type="NCBI Taxonomy" id="74498"/>
    <lineage>
        <taxon>Eukaryota</taxon>
        <taxon>Fungi</taxon>
        <taxon>Dikarya</taxon>
        <taxon>Ascomycota</taxon>
        <taxon>Pezizomycotina</taxon>
        <taxon>Orbiliomycetes</taxon>
        <taxon>Orbiliales</taxon>
        <taxon>Orbiliaceae</taxon>
        <taxon>Arthrobotrys</taxon>
    </lineage>
</organism>
<feature type="region of interest" description="Disordered" evidence="1">
    <location>
        <begin position="1097"/>
        <end position="1147"/>
    </location>
</feature>
<feature type="compositionally biased region" description="Polar residues" evidence="1">
    <location>
        <begin position="530"/>
        <end position="554"/>
    </location>
</feature>
<gene>
    <name evidence="2" type="ORF">TWF506_006132</name>
</gene>
<name>A0AAN8PK65_9PEZI</name>
<accession>A0AAN8PK65</accession>
<feature type="region of interest" description="Disordered" evidence="1">
    <location>
        <begin position="441"/>
        <end position="464"/>
    </location>
</feature>
<feature type="region of interest" description="Disordered" evidence="1">
    <location>
        <begin position="1"/>
        <end position="104"/>
    </location>
</feature>
<feature type="compositionally biased region" description="Gly residues" evidence="1">
    <location>
        <begin position="1056"/>
        <end position="1065"/>
    </location>
</feature>
<feature type="compositionally biased region" description="Low complexity" evidence="1">
    <location>
        <begin position="1035"/>
        <end position="1055"/>
    </location>
</feature>
<sequence length="1147" mass="127921">MEEEKQNSNTGNNDEPMGNTGNNDEPMGNTGDDSGKLPVMDLSSEDDTEPYVSITGDDTGSIADDDSGDESDVPGSDPGMKIEPQVPDPTTQNPPPKPSGGYKLRSATLTKWENGLSRSRREVYKLTRLKKNEKRPIFHHILAPVLTTDAWYVKTSYGVLSGDSMFDFEGLAYCVYGERIAFRAQDSVYIPLRYIRFAVERNPDQNTNLYTGVPQPPDGRRVSKNYEVRRTWQLTKATNDNETELISKEDENVPNDLRWNMIQYKNSKEKLIPISDLLGELRNKMGLNGVPFRSETGNLYWGKAKVGLNIQKYHRDIWFRYFAAQGKHKTGGDGKSWRARYDDRDLKTPLLVQVLQVGKDRFEGQGYGKPMDFMENLVQAINTIYTSPKGSQRNNQLKIWTGTEKMDEYRLLSKNPFGLFQTYIHNDEIHNYMKEFEPGLQKQASKKVHGKPGPRTPVRSLPVPGEFEKSMDVYLNKVAENDDISDAGDGEDEEDKTVAEIEALLEQIDEIQGKETDWESNEVQMGDAPETNTNVQSIPTTGPQMQGLSLQGKSNEPAPAPQQKAETDRAIKIRNHFPAQAQKGWRYSSDKHGGIIISSNKIDKAKGTRKTQKSQKDVMGFSASQMAEHVFKWTPPEFVPSSGYKRRQMTNGMYIAEWLHLCAYSWGGLGEEEDPGNFESSQTVGNLVFGTSESNSCMTRYESSWQALFTDEAAIASKIGPNSGVNITGQLEVTRNHATGDIRESDERSPESRKYIWKDEPLPGNDNLLVNYAARAKLLAYTIFYQPRMNGPGGPDTYSSRILNQKSATTSESTVFHPFSRRFFHRAEYLLDSALYQAMYTIAAHEHLQTQGLADLLINGRFPYTNKHIKAVLSSRKHDPGAKEVDHKERTGALMQGVMKFTISGKMELEGLPAPQVNPYAPERGPQTGFGMHNPFGNPLGNPLDNPLGNQPSPIPTGDKRANPALGQTTTKTENQSQGDEPQTEDPETTGKGKNNKKGGKGGKGKSGKLNNGSGIEPNENLEPHLKKERLDPDQNQQQQQQQQQLGDPGFLGNQGFPGGQGYPGYQGNLGNQGYLGYQGNLGNQGYLGYQGHLGNGDQNQGYQNQGYQNQGYQNQGDQNQGDQNQGGQGPQKHQGYYYHDDEDEFA</sequence>
<feature type="compositionally biased region" description="Low complexity" evidence="1">
    <location>
        <begin position="1097"/>
        <end position="1124"/>
    </location>
</feature>
<evidence type="ECO:0000313" key="2">
    <source>
        <dbReference type="EMBL" id="KAK6516223.1"/>
    </source>
</evidence>
<evidence type="ECO:0000256" key="1">
    <source>
        <dbReference type="SAM" id="MobiDB-lite"/>
    </source>
</evidence>
<feature type="region of interest" description="Disordered" evidence="1">
    <location>
        <begin position="510"/>
        <end position="568"/>
    </location>
</feature>
<dbReference type="Proteomes" id="UP001307849">
    <property type="component" value="Unassembled WGS sequence"/>
</dbReference>
<protein>
    <submittedName>
        <fullName evidence="2">Uncharacterized protein</fullName>
    </submittedName>
</protein>
<comment type="caution">
    <text evidence="2">The sequence shown here is derived from an EMBL/GenBank/DDBJ whole genome shotgun (WGS) entry which is preliminary data.</text>
</comment>
<evidence type="ECO:0000313" key="3">
    <source>
        <dbReference type="Proteomes" id="UP001307849"/>
    </source>
</evidence>
<feature type="compositionally biased region" description="Polar residues" evidence="1">
    <location>
        <begin position="966"/>
        <end position="981"/>
    </location>
</feature>
<reference evidence="2 3" key="1">
    <citation type="submission" date="2019-10" db="EMBL/GenBank/DDBJ databases">
        <authorList>
            <person name="Palmer J.M."/>
        </authorList>
    </citation>
    <scope>NUCLEOTIDE SEQUENCE [LARGE SCALE GENOMIC DNA]</scope>
    <source>
        <strain evidence="2 3">TWF506</strain>
    </source>
</reference>
<feature type="region of interest" description="Disordered" evidence="1">
    <location>
        <begin position="914"/>
        <end position="1071"/>
    </location>
</feature>
<proteinExistence type="predicted"/>
<keyword evidence="3" id="KW-1185">Reference proteome</keyword>
<dbReference type="AlphaFoldDB" id="A0AAN8PK65"/>
<dbReference type="EMBL" id="JAVHJM010000003">
    <property type="protein sequence ID" value="KAK6516223.1"/>
    <property type="molecule type" value="Genomic_DNA"/>
</dbReference>
<feature type="compositionally biased region" description="Basic and acidic residues" evidence="1">
    <location>
        <begin position="1022"/>
        <end position="1033"/>
    </location>
</feature>
<feature type="compositionally biased region" description="Basic residues" evidence="1">
    <location>
        <begin position="994"/>
        <end position="1007"/>
    </location>
</feature>
<feature type="compositionally biased region" description="Polar residues" evidence="1">
    <location>
        <begin position="7"/>
        <end position="23"/>
    </location>
</feature>
<feature type="compositionally biased region" description="Acidic residues" evidence="1">
    <location>
        <begin position="63"/>
        <end position="72"/>
    </location>
</feature>